<dbReference type="AlphaFoldDB" id="A0AAD5Y8F8"/>
<proteinExistence type="inferred from homology"/>
<name>A0AAD5Y8F8_9APHY</name>
<evidence type="ECO:0000256" key="1">
    <source>
        <dbReference type="ARBA" id="ARBA00001917"/>
    </source>
</evidence>
<dbReference type="Gene3D" id="2.30.110.10">
    <property type="entry name" value="Electron Transport, Fmn-binding Protein, Chain A"/>
    <property type="match status" value="1"/>
</dbReference>
<sequence length="315" mass="34617">MWTRTQRCWHFLQSSTAITSGPSSHCRSISTTHPNFNSTKLNSSLPPFSPPTGFRLTQPPNPEWDLGQGLKPGSPLNDSWAEGMKQGWKTWSTENTPGRDTYKLLTSAVIPRPIAFVSTISEDGVPNLAPMSYFSVLSHDPPLLSVSLLLSPRKPKDTRENIKSTKEFTVNIISEPFVEAANACSVEAPARIDEWLVSGLTPEASTHVKPPRVKESAVGLECELYDFKDVAPPGAEKPTTTIVLGLIKYIHIHKAVLAEDGNTVDPSKLRPVARLGGATFARLGEGFDLSRLTWKSSKEQIEKLHSTQPENIPSR</sequence>
<comment type="similarity">
    <text evidence="4">Belongs to the flavoredoxin family.</text>
</comment>
<dbReference type="PANTHER" id="PTHR33798">
    <property type="entry name" value="FLAVOPROTEIN OXYGENASE"/>
    <property type="match status" value="1"/>
</dbReference>
<dbReference type="Pfam" id="PF01613">
    <property type="entry name" value="Flavin_Reduct"/>
    <property type="match status" value="1"/>
</dbReference>
<evidence type="ECO:0000256" key="2">
    <source>
        <dbReference type="ARBA" id="ARBA00022630"/>
    </source>
</evidence>
<keyword evidence="7" id="KW-1185">Reference proteome</keyword>
<reference evidence="6" key="1">
    <citation type="submission" date="2022-07" db="EMBL/GenBank/DDBJ databases">
        <title>Genome Sequence of Physisporinus lineatus.</title>
        <authorList>
            <person name="Buettner E."/>
        </authorList>
    </citation>
    <scope>NUCLEOTIDE SEQUENCE</scope>
    <source>
        <strain evidence="6">VT162</strain>
    </source>
</reference>
<evidence type="ECO:0000313" key="7">
    <source>
        <dbReference type="Proteomes" id="UP001212997"/>
    </source>
</evidence>
<keyword evidence="3" id="KW-0288">FMN</keyword>
<organism evidence="6 7">
    <name type="scientific">Meripilus lineatus</name>
    <dbReference type="NCBI Taxonomy" id="2056292"/>
    <lineage>
        <taxon>Eukaryota</taxon>
        <taxon>Fungi</taxon>
        <taxon>Dikarya</taxon>
        <taxon>Basidiomycota</taxon>
        <taxon>Agaricomycotina</taxon>
        <taxon>Agaricomycetes</taxon>
        <taxon>Polyporales</taxon>
        <taxon>Meripilaceae</taxon>
        <taxon>Meripilus</taxon>
    </lineage>
</organism>
<comment type="caution">
    <text evidence="6">The sequence shown here is derived from an EMBL/GenBank/DDBJ whole genome shotgun (WGS) entry which is preliminary data.</text>
</comment>
<evidence type="ECO:0000256" key="4">
    <source>
        <dbReference type="ARBA" id="ARBA00038054"/>
    </source>
</evidence>
<dbReference type="InterPro" id="IPR002563">
    <property type="entry name" value="Flavin_Rdtase-like_dom"/>
</dbReference>
<comment type="cofactor">
    <cofactor evidence="1">
        <name>FMN</name>
        <dbReference type="ChEBI" id="CHEBI:58210"/>
    </cofactor>
</comment>
<accession>A0AAD5Y8F8</accession>
<evidence type="ECO:0000259" key="5">
    <source>
        <dbReference type="SMART" id="SM00903"/>
    </source>
</evidence>
<dbReference type="SUPFAM" id="SSF50475">
    <property type="entry name" value="FMN-binding split barrel"/>
    <property type="match status" value="1"/>
</dbReference>
<dbReference type="InterPro" id="IPR012349">
    <property type="entry name" value="Split_barrel_FMN-bd"/>
</dbReference>
<evidence type="ECO:0000313" key="6">
    <source>
        <dbReference type="EMBL" id="KAJ3476045.1"/>
    </source>
</evidence>
<gene>
    <name evidence="6" type="ORF">NLI96_g11432</name>
</gene>
<protein>
    <recommendedName>
        <fullName evidence="5">Flavin reductase like domain-containing protein</fullName>
    </recommendedName>
</protein>
<dbReference type="EMBL" id="JANAWD010000761">
    <property type="protein sequence ID" value="KAJ3476045.1"/>
    <property type="molecule type" value="Genomic_DNA"/>
</dbReference>
<feature type="domain" description="Flavin reductase like" evidence="5">
    <location>
        <begin position="107"/>
        <end position="265"/>
    </location>
</feature>
<evidence type="ECO:0000256" key="3">
    <source>
        <dbReference type="ARBA" id="ARBA00022643"/>
    </source>
</evidence>
<dbReference type="Proteomes" id="UP001212997">
    <property type="component" value="Unassembled WGS sequence"/>
</dbReference>
<dbReference type="PANTHER" id="PTHR33798:SF5">
    <property type="entry name" value="FLAVIN REDUCTASE LIKE DOMAIN-CONTAINING PROTEIN"/>
    <property type="match status" value="1"/>
</dbReference>
<dbReference type="SMART" id="SM00903">
    <property type="entry name" value="Flavin_Reduct"/>
    <property type="match status" value="1"/>
</dbReference>
<keyword evidence="2" id="KW-0285">Flavoprotein</keyword>
<dbReference type="GO" id="GO:0010181">
    <property type="term" value="F:FMN binding"/>
    <property type="evidence" value="ECO:0007669"/>
    <property type="project" value="InterPro"/>
</dbReference>